<keyword evidence="1" id="KW-1133">Transmembrane helix</keyword>
<sequence length="104" mass="11007">MALGVALVVLADPYRIYLDEPLVLTAAVGTAAIVATINALLRTGSAFGAMFYTVVVCTVGIVALTYRLPTEDAWQSAPFELATAAMVTLAAIIVTHRLSRPQAW</sequence>
<feature type="transmembrane region" description="Helical" evidence="1">
    <location>
        <begin position="81"/>
        <end position="99"/>
    </location>
</feature>
<keyword evidence="1" id="KW-0472">Membrane</keyword>
<feature type="transmembrane region" description="Helical" evidence="1">
    <location>
        <begin position="48"/>
        <end position="69"/>
    </location>
</feature>
<organism evidence="2">
    <name type="scientific">bioreactor metagenome</name>
    <dbReference type="NCBI Taxonomy" id="1076179"/>
    <lineage>
        <taxon>unclassified sequences</taxon>
        <taxon>metagenomes</taxon>
        <taxon>ecological metagenomes</taxon>
    </lineage>
</organism>
<feature type="transmembrane region" description="Helical" evidence="1">
    <location>
        <begin position="21"/>
        <end position="41"/>
    </location>
</feature>
<proteinExistence type="predicted"/>
<keyword evidence="1" id="KW-0812">Transmembrane</keyword>
<comment type="caution">
    <text evidence="2">The sequence shown here is derived from an EMBL/GenBank/DDBJ whole genome shotgun (WGS) entry which is preliminary data.</text>
</comment>
<accession>A0A644Z3Y2</accession>
<dbReference type="AlphaFoldDB" id="A0A644Z3Y2"/>
<name>A0A644Z3Y2_9ZZZZ</name>
<gene>
    <name evidence="2" type="ORF">SDC9_82193</name>
</gene>
<reference evidence="2" key="1">
    <citation type="submission" date="2019-08" db="EMBL/GenBank/DDBJ databases">
        <authorList>
            <person name="Kucharzyk K."/>
            <person name="Murdoch R.W."/>
            <person name="Higgins S."/>
            <person name="Loffler F."/>
        </authorList>
    </citation>
    <scope>NUCLEOTIDE SEQUENCE</scope>
</reference>
<dbReference type="EMBL" id="VSSQ01007339">
    <property type="protein sequence ID" value="MPM35600.1"/>
    <property type="molecule type" value="Genomic_DNA"/>
</dbReference>
<evidence type="ECO:0000256" key="1">
    <source>
        <dbReference type="SAM" id="Phobius"/>
    </source>
</evidence>
<evidence type="ECO:0000313" key="2">
    <source>
        <dbReference type="EMBL" id="MPM35600.1"/>
    </source>
</evidence>
<protein>
    <submittedName>
        <fullName evidence="2">Uncharacterized protein</fullName>
    </submittedName>
</protein>